<dbReference type="Proteomes" id="UP001168478">
    <property type="component" value="Unassembled WGS sequence"/>
</dbReference>
<name>A0AAW7JHZ6_9BACT</name>
<dbReference type="Proteomes" id="UP001167831">
    <property type="component" value="Unassembled WGS sequence"/>
</dbReference>
<evidence type="ECO:0000256" key="1">
    <source>
        <dbReference type="ARBA" id="ARBA00006739"/>
    </source>
</evidence>
<keyword evidence="2" id="KW-0328">Glycosyltransferase</keyword>
<comment type="similarity">
    <text evidence="1">Belongs to the glycosyltransferase 2 family.</text>
</comment>
<dbReference type="AlphaFoldDB" id="A0AAW7JHZ6"/>
<comment type="caution">
    <text evidence="5">The sequence shown here is derived from an EMBL/GenBank/DDBJ whole genome shotgun (WGS) entry which is preliminary data.</text>
</comment>
<proteinExistence type="inferred from homology"/>
<evidence type="ECO:0000256" key="2">
    <source>
        <dbReference type="ARBA" id="ARBA00022676"/>
    </source>
</evidence>
<evidence type="ECO:0000313" key="5">
    <source>
        <dbReference type="EMBL" id="MDN0024532.1"/>
    </source>
</evidence>
<keyword evidence="3" id="KW-0808">Transferase</keyword>
<evidence type="ECO:0000313" key="6">
    <source>
        <dbReference type="Proteomes" id="UP001167831"/>
    </source>
</evidence>
<evidence type="ECO:0008006" key="8">
    <source>
        <dbReference type="Google" id="ProtNLM"/>
    </source>
</evidence>
<dbReference type="EMBL" id="JAUEIF010000002">
    <property type="protein sequence ID" value="MDN0024532.1"/>
    <property type="molecule type" value="Genomic_DNA"/>
</dbReference>
<evidence type="ECO:0000313" key="7">
    <source>
        <dbReference type="Proteomes" id="UP001168478"/>
    </source>
</evidence>
<keyword evidence="6" id="KW-1185">Reference proteome</keyword>
<gene>
    <name evidence="4" type="ORF">QVN81_03425</name>
    <name evidence="5" type="ORF">QVN84_03175</name>
</gene>
<protein>
    <recommendedName>
        <fullName evidence="8">Rhamnosyltransferase</fullName>
    </recommendedName>
</protein>
<dbReference type="Gene3D" id="3.90.550.10">
    <property type="entry name" value="Spore Coat Polysaccharide Biosynthesis Protein SpsA, Chain A"/>
    <property type="match status" value="1"/>
</dbReference>
<sequence>MDDGTAVIIILYNPSEEDIGNAESVAKTYRGVIVDNSDLPFTKDSKIGRMHYVCNKANKGIAEAQNIGMRIMLRECVSHLVFFDQDSRFGHDYPSLIANEFKSIKKDIPNLAMLGPTVKRKDSGEEYRSAIHKDRYASSDFILRRDVISSGSCISADAIRTVGMNDERLFIDYVDYDWCWRAASKGMVCGITPNVSIAHKVGQREIRIGRQVVIISKPFRYFYQYRNYLWLLRRKYVPLQWKIATGIKFSMRLIYFPLFVKGGCECWKNMVKGIMKGI</sequence>
<evidence type="ECO:0000256" key="3">
    <source>
        <dbReference type="ARBA" id="ARBA00022679"/>
    </source>
</evidence>
<dbReference type="InterPro" id="IPR029044">
    <property type="entry name" value="Nucleotide-diphossugar_trans"/>
</dbReference>
<dbReference type="SUPFAM" id="SSF53448">
    <property type="entry name" value="Nucleotide-diphospho-sugar transferases"/>
    <property type="match status" value="1"/>
</dbReference>
<dbReference type="GO" id="GO:0016757">
    <property type="term" value="F:glycosyltransferase activity"/>
    <property type="evidence" value="ECO:0007669"/>
    <property type="project" value="UniProtKB-KW"/>
</dbReference>
<dbReference type="RefSeq" id="WP_021993946.1">
    <property type="nucleotide sequence ID" value="NZ_JAUEIE010000002.1"/>
</dbReference>
<organism evidence="5 7">
    <name type="scientific">Leyella lascolaii</name>
    <dbReference type="NCBI Taxonomy" id="1776379"/>
    <lineage>
        <taxon>Bacteria</taxon>
        <taxon>Pseudomonadati</taxon>
        <taxon>Bacteroidota</taxon>
        <taxon>Bacteroidia</taxon>
        <taxon>Bacteroidales</taxon>
        <taxon>Prevotellaceae</taxon>
        <taxon>Leyella</taxon>
    </lineage>
</organism>
<reference evidence="5" key="1">
    <citation type="submission" date="2023-06" db="EMBL/GenBank/DDBJ databases">
        <authorList>
            <person name="Zeman M."/>
            <person name="Kubasova T."/>
            <person name="Jahodarova E."/>
            <person name="Nykrynova M."/>
            <person name="Rychlik I."/>
        </authorList>
    </citation>
    <scope>NUCLEOTIDE SEQUENCE</scope>
    <source>
        <strain evidence="5">ET15</strain>
        <strain evidence="4">ET37</strain>
    </source>
</reference>
<dbReference type="EMBL" id="JAUEIE010000002">
    <property type="protein sequence ID" value="MDN0022075.1"/>
    <property type="molecule type" value="Genomic_DNA"/>
</dbReference>
<accession>A0AAW7JHZ6</accession>
<dbReference type="PANTHER" id="PTHR43179:SF12">
    <property type="entry name" value="GALACTOFURANOSYLTRANSFERASE GLFT2"/>
    <property type="match status" value="1"/>
</dbReference>
<dbReference type="PANTHER" id="PTHR43179">
    <property type="entry name" value="RHAMNOSYLTRANSFERASE WBBL"/>
    <property type="match status" value="1"/>
</dbReference>
<reference evidence="5" key="2">
    <citation type="submission" date="2023-08" db="EMBL/GenBank/DDBJ databases">
        <title>Identification and characterization of horizontal gene transfer across gut microbiota members of farm animals based on homology search.</title>
        <authorList>
            <person name="Schwarzerova J."/>
            <person name="Nykrynova M."/>
            <person name="Jureckova K."/>
            <person name="Cejkova D."/>
            <person name="Rychlik I."/>
        </authorList>
    </citation>
    <scope>NUCLEOTIDE SEQUENCE</scope>
    <source>
        <strain evidence="5">ET15</strain>
        <strain evidence="4">ET37</strain>
    </source>
</reference>
<evidence type="ECO:0000313" key="4">
    <source>
        <dbReference type="EMBL" id="MDN0022075.1"/>
    </source>
</evidence>